<evidence type="ECO:0000256" key="2">
    <source>
        <dbReference type="ARBA" id="ARBA00022475"/>
    </source>
</evidence>
<gene>
    <name evidence="8" type="ORF">L9S41_10895</name>
</gene>
<dbReference type="InterPro" id="IPR015414">
    <property type="entry name" value="TMEM64"/>
</dbReference>
<accession>A0ABY5ZHN3</accession>
<dbReference type="InterPro" id="IPR032816">
    <property type="entry name" value="VTT_dom"/>
</dbReference>
<name>A0ABY5ZHN3_9BACT</name>
<protein>
    <recommendedName>
        <fullName evidence="6">TVP38/TMEM64 family membrane protein</fullName>
    </recommendedName>
</protein>
<feature type="transmembrane region" description="Helical" evidence="6">
    <location>
        <begin position="175"/>
        <end position="195"/>
    </location>
</feature>
<evidence type="ECO:0000256" key="1">
    <source>
        <dbReference type="ARBA" id="ARBA00004651"/>
    </source>
</evidence>
<evidence type="ECO:0000256" key="3">
    <source>
        <dbReference type="ARBA" id="ARBA00022692"/>
    </source>
</evidence>
<feature type="transmembrane region" description="Helical" evidence="6">
    <location>
        <begin position="51"/>
        <end position="71"/>
    </location>
</feature>
<keyword evidence="2 6" id="KW-1003">Cell membrane</keyword>
<proteinExistence type="inferred from homology"/>
<evidence type="ECO:0000256" key="6">
    <source>
        <dbReference type="RuleBase" id="RU366058"/>
    </source>
</evidence>
<keyword evidence="5 6" id="KW-0472">Membrane</keyword>
<keyword evidence="3 6" id="KW-0812">Transmembrane</keyword>
<comment type="similarity">
    <text evidence="6">Belongs to the TVP38/TMEM64 family.</text>
</comment>
<evidence type="ECO:0000313" key="9">
    <source>
        <dbReference type="Proteomes" id="UP001060414"/>
    </source>
</evidence>
<dbReference type="PANTHER" id="PTHR12677:SF59">
    <property type="entry name" value="GOLGI APPARATUS MEMBRANE PROTEIN TVP38-RELATED"/>
    <property type="match status" value="1"/>
</dbReference>
<keyword evidence="9" id="KW-1185">Reference proteome</keyword>
<dbReference type="Pfam" id="PF09335">
    <property type="entry name" value="VTT_dom"/>
    <property type="match status" value="1"/>
</dbReference>
<reference evidence="8" key="1">
    <citation type="journal article" date="2022" name="Environ. Microbiol.">
        <title>Geoalkalibacter halelectricus SAP #1 sp. nov. possessing extracellular electron transfer and mineral#reducing capabilities from a haloalkaline environment.</title>
        <authorList>
            <person name="Yadav S."/>
            <person name="Singh R."/>
            <person name="Sundharam S.S."/>
            <person name="Chaudhary S."/>
            <person name="Krishnamurthi S."/>
            <person name="Patil S.A."/>
        </authorList>
    </citation>
    <scope>NUCLEOTIDE SEQUENCE</scope>
    <source>
        <strain evidence="8">SAP-1</strain>
    </source>
</reference>
<feature type="transmembrane region" description="Helical" evidence="6">
    <location>
        <begin position="127"/>
        <end position="147"/>
    </location>
</feature>
<evidence type="ECO:0000259" key="7">
    <source>
        <dbReference type="Pfam" id="PF09335"/>
    </source>
</evidence>
<dbReference type="EMBL" id="CP092109">
    <property type="protein sequence ID" value="UWZ78206.1"/>
    <property type="molecule type" value="Genomic_DNA"/>
</dbReference>
<evidence type="ECO:0000313" key="8">
    <source>
        <dbReference type="EMBL" id="UWZ78206.1"/>
    </source>
</evidence>
<organism evidence="8 9">
    <name type="scientific">Geoalkalibacter halelectricus</name>
    <dbReference type="NCBI Taxonomy" id="2847045"/>
    <lineage>
        <taxon>Bacteria</taxon>
        <taxon>Pseudomonadati</taxon>
        <taxon>Thermodesulfobacteriota</taxon>
        <taxon>Desulfuromonadia</taxon>
        <taxon>Desulfuromonadales</taxon>
        <taxon>Geoalkalibacteraceae</taxon>
        <taxon>Geoalkalibacter</taxon>
    </lineage>
</organism>
<feature type="transmembrane region" description="Helical" evidence="6">
    <location>
        <begin position="238"/>
        <end position="259"/>
    </location>
</feature>
<dbReference type="RefSeq" id="WP_260746555.1">
    <property type="nucleotide sequence ID" value="NZ_CP092109.1"/>
</dbReference>
<keyword evidence="4 6" id="KW-1133">Transmembrane helix</keyword>
<evidence type="ECO:0000256" key="5">
    <source>
        <dbReference type="ARBA" id="ARBA00023136"/>
    </source>
</evidence>
<evidence type="ECO:0000256" key="4">
    <source>
        <dbReference type="ARBA" id="ARBA00022989"/>
    </source>
</evidence>
<sequence>MAASPQFDNYLTTGSIKLRYFHRLRPESGLKSQRGEICVSQAKKKNISRKGWLLAGLLVAALLMAAVWRWTPLQEHVTRENLAHWVETIRASPHTPFILMAVYLLATLVFLPINLLNLTTVLTFGPLWGFVYGLSGSVLSAVVAYWVGMKLGRETLEKISRRWLDKINRALARKGIITVITMCLMPVAPFSIINLVSGASRIKFSDFILGTLVGMGAGITVIAIFGSGLERLISKPDWGSFFVFLLAVTVSGGLFWLLYRVLGRAIEDDKEA</sequence>
<feature type="transmembrane region" description="Helical" evidence="6">
    <location>
        <begin position="207"/>
        <end position="226"/>
    </location>
</feature>
<dbReference type="PANTHER" id="PTHR12677">
    <property type="entry name" value="GOLGI APPARATUS MEMBRANE PROTEIN TVP38-RELATED"/>
    <property type="match status" value="1"/>
</dbReference>
<dbReference type="Proteomes" id="UP001060414">
    <property type="component" value="Chromosome"/>
</dbReference>
<feature type="transmembrane region" description="Helical" evidence="6">
    <location>
        <begin position="97"/>
        <end position="115"/>
    </location>
</feature>
<feature type="domain" description="VTT" evidence="7">
    <location>
        <begin position="112"/>
        <end position="227"/>
    </location>
</feature>
<comment type="subcellular location">
    <subcellularLocation>
        <location evidence="1 6">Cell membrane</location>
        <topology evidence="1 6">Multi-pass membrane protein</topology>
    </subcellularLocation>
</comment>